<reference evidence="1" key="1">
    <citation type="submission" date="2019-08" db="EMBL/GenBank/DDBJ databases">
        <authorList>
            <person name="Kucharzyk K."/>
            <person name="Murdoch R.W."/>
            <person name="Higgins S."/>
            <person name="Loffler F."/>
        </authorList>
    </citation>
    <scope>NUCLEOTIDE SEQUENCE</scope>
</reference>
<evidence type="ECO:0000313" key="1">
    <source>
        <dbReference type="EMBL" id="MPM80934.1"/>
    </source>
</evidence>
<protein>
    <recommendedName>
        <fullName evidence="2">HD domain-containing protein</fullName>
    </recommendedName>
</protein>
<name>A0A645CVJ9_9ZZZZ</name>
<dbReference type="PANTHER" id="PTHR38659:SF1">
    <property type="entry name" value="METAL DEPENDENT PHOSPHOHYDROLASE"/>
    <property type="match status" value="1"/>
</dbReference>
<sequence>MLEAKGLPEEIVYAVKVHNEVHGFPRNSKLDKALYCADPLSGFIVAGALIHPAKKLAPLDVSFLIKRFSEKAFARGANREVMARCSELGLSLEEFMEIGLYAMQESSAELGL</sequence>
<gene>
    <name evidence="1" type="ORF">SDC9_127985</name>
</gene>
<dbReference type="AlphaFoldDB" id="A0A645CVJ9"/>
<dbReference type="PANTHER" id="PTHR38659">
    <property type="entry name" value="METAL-DEPENDENT PHOSPHOHYDROLASE"/>
    <property type="match status" value="1"/>
</dbReference>
<evidence type="ECO:0008006" key="2">
    <source>
        <dbReference type="Google" id="ProtNLM"/>
    </source>
</evidence>
<dbReference type="SUPFAM" id="SSF109604">
    <property type="entry name" value="HD-domain/PDEase-like"/>
    <property type="match status" value="1"/>
</dbReference>
<organism evidence="1">
    <name type="scientific">bioreactor metagenome</name>
    <dbReference type="NCBI Taxonomy" id="1076179"/>
    <lineage>
        <taxon>unclassified sequences</taxon>
        <taxon>metagenomes</taxon>
        <taxon>ecological metagenomes</taxon>
    </lineage>
</organism>
<accession>A0A645CVJ9</accession>
<dbReference type="EMBL" id="VSSQ01030410">
    <property type="protein sequence ID" value="MPM80934.1"/>
    <property type="molecule type" value="Genomic_DNA"/>
</dbReference>
<proteinExistence type="predicted"/>
<comment type="caution">
    <text evidence="1">The sequence shown here is derived from an EMBL/GenBank/DDBJ whole genome shotgun (WGS) entry which is preliminary data.</text>
</comment>